<dbReference type="PANTHER" id="PTHR20913:SF7">
    <property type="entry name" value="RE60063P"/>
    <property type="match status" value="1"/>
</dbReference>
<evidence type="ECO:0000313" key="5">
    <source>
        <dbReference type="Proteomes" id="UP000308199"/>
    </source>
</evidence>
<dbReference type="InterPro" id="IPR045913">
    <property type="entry name" value="TBC20/Gyp8-like"/>
</dbReference>
<feature type="region of interest" description="Disordered" evidence="2">
    <location>
        <begin position="376"/>
        <end position="468"/>
    </location>
</feature>
<name>A0A4V6S1C5_9AGAM</name>
<feature type="compositionally biased region" description="Polar residues" evidence="2">
    <location>
        <begin position="423"/>
        <end position="444"/>
    </location>
</feature>
<dbReference type="SMART" id="SM00164">
    <property type="entry name" value="TBC"/>
    <property type="match status" value="1"/>
</dbReference>
<reference evidence="4 5" key="1">
    <citation type="submission" date="2019-02" db="EMBL/GenBank/DDBJ databases">
        <title>Genome sequencing of the rare red list fungi Phellinidium pouzarii.</title>
        <authorList>
            <person name="Buettner E."/>
            <person name="Kellner H."/>
        </authorList>
    </citation>
    <scope>NUCLEOTIDE SEQUENCE [LARGE SCALE GENOMIC DNA]</scope>
    <source>
        <strain evidence="4 5">DSM 108285</strain>
    </source>
</reference>
<dbReference type="GO" id="GO:0005096">
    <property type="term" value="F:GTPase activator activity"/>
    <property type="evidence" value="ECO:0007669"/>
    <property type="project" value="UniProtKB-KW"/>
</dbReference>
<comment type="caution">
    <text evidence="4">The sequence shown here is derived from an EMBL/GenBank/DDBJ whole genome shotgun (WGS) entry which is preliminary data.</text>
</comment>
<keyword evidence="5" id="KW-1185">Reference proteome</keyword>
<dbReference type="Proteomes" id="UP000308199">
    <property type="component" value="Unassembled WGS sequence"/>
</dbReference>
<protein>
    <recommendedName>
        <fullName evidence="3">Rab-GAP TBC domain-containing protein</fullName>
    </recommendedName>
</protein>
<feature type="domain" description="Rab-GAP TBC" evidence="3">
    <location>
        <begin position="43"/>
        <end position="268"/>
    </location>
</feature>
<feature type="compositionally biased region" description="Basic and acidic residues" evidence="2">
    <location>
        <begin position="65"/>
        <end position="75"/>
    </location>
</feature>
<dbReference type="PANTHER" id="PTHR20913">
    <property type="entry name" value="TBC1 DOMAIN FAMILY MEMBER 20/GTPASE"/>
    <property type="match status" value="1"/>
</dbReference>
<dbReference type="InterPro" id="IPR000195">
    <property type="entry name" value="Rab-GAP-TBC_dom"/>
</dbReference>
<accession>A0A4V6S1C5</accession>
<sequence length="626" mass="70075">MEEKAAENLKEKYDDFNLGDGDVSDAVRRRDWSRLRVLSTRAGGFGEERNSAWPFLLHAQQKTSGPRDSDSDRAHTKLRKRRKKIASVEGVRGGHFEKGYERDALRSSSAEEHPDERQIKLDTDRSFVLYPNVSVEDHRDREELQTELNGLITTIFRRHTKLNYFQGYHDVISVLFLTLSEDQKLPCADKMSLHRLRDAMGKGLEPLIGLLQILKYLLRLADPEYAVLLERNTPLPYFALSNLLTLFSHDIPTLPLIQHIFDFLLSRPPIAVVYLAAAFTLARKNEATKMEEEGEEGMLHSLLSNLPELSDGDEHQNDEELKIEASDDGRILKADILVEKQKHALEDEVTVKVEECNYNGPGKRADVLSENGLTVHDTIEDGGSESKDQRKIVESPDSSDLQPSAAVPSNEVPQEMPFEQKLSLGTETPPATTAMQSTELSDLPSSGFEAPSESETNSRPASSLSHVRPPKLSLPYLLEHADILFALYPPSQPSLHISSIIGPQSVILTWSEDPRDMASDAEAEAMMTHPELVTLEFVDLDETPVGEDPDAHSGRRHRKLRKRYTKHFGVSLDKKTVLTGAVVALGVAIAVYSMRAKGGHSGMDITRTQKGLRRVGKWITAIFIRD</sequence>
<dbReference type="Pfam" id="PF00566">
    <property type="entry name" value="RabGAP-TBC"/>
    <property type="match status" value="1"/>
</dbReference>
<dbReference type="PROSITE" id="PS50086">
    <property type="entry name" value="TBC_RABGAP"/>
    <property type="match status" value="1"/>
</dbReference>
<dbReference type="EMBL" id="SGPK01000003">
    <property type="protein sequence ID" value="THH12153.1"/>
    <property type="molecule type" value="Genomic_DNA"/>
</dbReference>
<evidence type="ECO:0000256" key="1">
    <source>
        <dbReference type="ARBA" id="ARBA00022468"/>
    </source>
</evidence>
<proteinExistence type="predicted"/>
<organism evidence="4 5">
    <name type="scientific">Phellinidium pouzarii</name>
    <dbReference type="NCBI Taxonomy" id="167371"/>
    <lineage>
        <taxon>Eukaryota</taxon>
        <taxon>Fungi</taxon>
        <taxon>Dikarya</taxon>
        <taxon>Basidiomycota</taxon>
        <taxon>Agaricomycotina</taxon>
        <taxon>Agaricomycetes</taxon>
        <taxon>Hymenochaetales</taxon>
        <taxon>Hymenochaetaceae</taxon>
        <taxon>Phellinidium</taxon>
    </lineage>
</organism>
<evidence type="ECO:0000256" key="2">
    <source>
        <dbReference type="SAM" id="MobiDB-lite"/>
    </source>
</evidence>
<dbReference type="OrthoDB" id="206700at2759"/>
<evidence type="ECO:0000259" key="3">
    <source>
        <dbReference type="PROSITE" id="PS50086"/>
    </source>
</evidence>
<dbReference type="Gene3D" id="1.10.472.80">
    <property type="entry name" value="Ypt/Rab-GAP domain of gyp1p, domain 3"/>
    <property type="match status" value="1"/>
</dbReference>
<feature type="region of interest" description="Disordered" evidence="2">
    <location>
        <begin position="59"/>
        <end position="84"/>
    </location>
</feature>
<dbReference type="GO" id="GO:0005789">
    <property type="term" value="C:endoplasmic reticulum membrane"/>
    <property type="evidence" value="ECO:0007669"/>
    <property type="project" value="TreeGrafter"/>
</dbReference>
<keyword evidence="1" id="KW-0343">GTPase activation</keyword>
<dbReference type="GO" id="GO:0006888">
    <property type="term" value="P:endoplasmic reticulum to Golgi vesicle-mediated transport"/>
    <property type="evidence" value="ECO:0007669"/>
    <property type="project" value="TreeGrafter"/>
</dbReference>
<dbReference type="Gene3D" id="1.10.8.1310">
    <property type="match status" value="1"/>
</dbReference>
<gene>
    <name evidence="4" type="ORF">EW145_g206</name>
</gene>
<dbReference type="InterPro" id="IPR035969">
    <property type="entry name" value="Rab-GAP_TBC_sf"/>
</dbReference>
<dbReference type="SUPFAM" id="SSF47923">
    <property type="entry name" value="Ypt/Rab-GAP domain of gyp1p"/>
    <property type="match status" value="2"/>
</dbReference>
<feature type="compositionally biased region" description="Polar residues" evidence="2">
    <location>
        <begin position="453"/>
        <end position="465"/>
    </location>
</feature>
<feature type="compositionally biased region" description="Basic and acidic residues" evidence="2">
    <location>
        <begin position="384"/>
        <end position="394"/>
    </location>
</feature>
<dbReference type="AlphaFoldDB" id="A0A4V6S1C5"/>
<evidence type="ECO:0000313" key="4">
    <source>
        <dbReference type="EMBL" id="THH12153.1"/>
    </source>
</evidence>